<accession>A0A0R2QCD3</accession>
<evidence type="ECO:0000313" key="3">
    <source>
        <dbReference type="Proteomes" id="UP000051017"/>
    </source>
</evidence>
<dbReference type="InterPro" id="IPR010982">
    <property type="entry name" value="Lambda_DNA-bd_dom_sf"/>
</dbReference>
<evidence type="ECO:0000259" key="1">
    <source>
        <dbReference type="PROSITE" id="PS50943"/>
    </source>
</evidence>
<dbReference type="GO" id="GO:0003677">
    <property type="term" value="F:DNA binding"/>
    <property type="evidence" value="ECO:0007669"/>
    <property type="project" value="InterPro"/>
</dbReference>
<sequence length="195" mass="21297">MDNPTAAALLKAARDRARITQDQMAKLAGTSQSAIAAYEAGDREPSVPVLKRMLSATGHRLVLDIEPDVAVYRLADLATDISQTDITHTESRLRLVFEFLRGAQDDEVPAVLLTAVEPESTGDDRFDALLGAIAEDLCVHNGVVPPTWALEDSRFLHNAWWVSTLPSARARALVHAPASFRRRGVMIDRSDLVST</sequence>
<gene>
    <name evidence="2" type="ORF">ABR75_03805</name>
</gene>
<feature type="domain" description="HTH cro/C1-type" evidence="1">
    <location>
        <begin position="10"/>
        <end position="65"/>
    </location>
</feature>
<protein>
    <recommendedName>
        <fullName evidence="1">HTH cro/C1-type domain-containing protein</fullName>
    </recommendedName>
</protein>
<dbReference type="Gene3D" id="1.10.260.40">
    <property type="entry name" value="lambda repressor-like DNA-binding domains"/>
    <property type="match status" value="1"/>
</dbReference>
<comment type="caution">
    <text evidence="2">The sequence shown here is derived from an EMBL/GenBank/DDBJ whole genome shotgun (WGS) entry which is preliminary data.</text>
</comment>
<dbReference type="Pfam" id="PF01381">
    <property type="entry name" value="HTH_3"/>
    <property type="match status" value="1"/>
</dbReference>
<dbReference type="SMART" id="SM00530">
    <property type="entry name" value="HTH_XRE"/>
    <property type="match status" value="1"/>
</dbReference>
<organism evidence="2 3">
    <name type="scientific">Acidimicrobiia bacterium BACL6 MAG-120924-bin43</name>
    <dbReference type="NCBI Taxonomy" id="1655583"/>
    <lineage>
        <taxon>Bacteria</taxon>
        <taxon>Bacillati</taxon>
        <taxon>Actinomycetota</taxon>
        <taxon>Acidimicrobiia</taxon>
        <taxon>acIV cluster</taxon>
    </lineage>
</organism>
<reference evidence="2 3" key="1">
    <citation type="submission" date="2015-10" db="EMBL/GenBank/DDBJ databases">
        <title>Metagenome-Assembled Genomes uncover a global brackish microbiome.</title>
        <authorList>
            <person name="Hugerth L.W."/>
            <person name="Larsson J."/>
            <person name="Alneberg J."/>
            <person name="Lindh M.V."/>
            <person name="Legrand C."/>
            <person name="Pinhassi J."/>
            <person name="Andersson A.F."/>
        </authorList>
    </citation>
    <scope>NUCLEOTIDE SEQUENCE [LARGE SCALE GENOMIC DNA]</scope>
    <source>
        <strain evidence="2">BACL6 MAG-120924-bin43</strain>
    </source>
</reference>
<dbReference type="AlphaFoldDB" id="A0A0R2QCD3"/>
<evidence type="ECO:0000313" key="2">
    <source>
        <dbReference type="EMBL" id="KRO48001.1"/>
    </source>
</evidence>
<dbReference type="EMBL" id="LIBJ01000118">
    <property type="protein sequence ID" value="KRO48001.1"/>
    <property type="molecule type" value="Genomic_DNA"/>
</dbReference>
<name>A0A0R2QCD3_9ACTN</name>
<dbReference type="SUPFAM" id="SSF47413">
    <property type="entry name" value="lambda repressor-like DNA-binding domains"/>
    <property type="match status" value="1"/>
</dbReference>
<dbReference type="CDD" id="cd00093">
    <property type="entry name" value="HTH_XRE"/>
    <property type="match status" value="1"/>
</dbReference>
<dbReference type="Proteomes" id="UP000051017">
    <property type="component" value="Unassembled WGS sequence"/>
</dbReference>
<proteinExistence type="predicted"/>
<dbReference type="PROSITE" id="PS50943">
    <property type="entry name" value="HTH_CROC1"/>
    <property type="match status" value="1"/>
</dbReference>
<dbReference type="InterPro" id="IPR001387">
    <property type="entry name" value="Cro/C1-type_HTH"/>
</dbReference>